<organism evidence="4 5">
    <name type="scientific">Paramuricea clavata</name>
    <name type="common">Red gorgonian</name>
    <name type="synonym">Violescent sea-whip</name>
    <dbReference type="NCBI Taxonomy" id="317549"/>
    <lineage>
        <taxon>Eukaryota</taxon>
        <taxon>Metazoa</taxon>
        <taxon>Cnidaria</taxon>
        <taxon>Anthozoa</taxon>
        <taxon>Octocorallia</taxon>
        <taxon>Malacalcyonacea</taxon>
        <taxon>Plexauridae</taxon>
        <taxon>Paramuricea</taxon>
    </lineage>
</organism>
<dbReference type="AlphaFoldDB" id="A0A7D9HI33"/>
<proteinExistence type="inferred from homology"/>
<reference evidence="4" key="1">
    <citation type="submission" date="2020-04" db="EMBL/GenBank/DDBJ databases">
        <authorList>
            <person name="Alioto T."/>
            <person name="Alioto T."/>
            <person name="Gomez Garrido J."/>
        </authorList>
    </citation>
    <scope>NUCLEOTIDE SEQUENCE</scope>
    <source>
        <strain evidence="4">A484AB</strain>
    </source>
</reference>
<dbReference type="InterPro" id="IPR018784">
    <property type="entry name" value="LLPH-like"/>
</dbReference>
<keyword evidence="5" id="KW-1185">Reference proteome</keyword>
<feature type="coiled-coil region" evidence="2">
    <location>
        <begin position="6"/>
        <end position="33"/>
    </location>
</feature>
<evidence type="ECO:0000256" key="2">
    <source>
        <dbReference type="SAM" id="Coils"/>
    </source>
</evidence>
<feature type="compositionally biased region" description="Basic residues" evidence="3">
    <location>
        <begin position="94"/>
        <end position="108"/>
    </location>
</feature>
<name>A0A7D9HI33_PARCT</name>
<dbReference type="OrthoDB" id="6257894at2759"/>
<comment type="similarity">
    <text evidence="1">Belongs to the learning-associated protein family.</text>
</comment>
<keyword evidence="2" id="KW-0175">Coiled coil</keyword>
<evidence type="ECO:0000313" key="4">
    <source>
        <dbReference type="EMBL" id="CAB3985680.1"/>
    </source>
</evidence>
<dbReference type="EMBL" id="CACRXK020000902">
    <property type="protein sequence ID" value="CAB3985680.1"/>
    <property type="molecule type" value="Genomic_DNA"/>
</dbReference>
<feature type="compositionally biased region" description="Basic residues" evidence="3">
    <location>
        <begin position="77"/>
        <end position="87"/>
    </location>
</feature>
<evidence type="ECO:0000256" key="3">
    <source>
        <dbReference type="SAM" id="MobiDB-lite"/>
    </source>
</evidence>
<protein>
    <submittedName>
        <fullName evidence="4">Uncharacterized protein</fullName>
    </submittedName>
</protein>
<gene>
    <name evidence="4" type="ORF">PACLA_8A084355</name>
</gene>
<accession>A0A7D9HI33</accession>
<evidence type="ECO:0000313" key="5">
    <source>
        <dbReference type="Proteomes" id="UP001152795"/>
    </source>
</evidence>
<feature type="region of interest" description="Disordered" evidence="3">
    <location>
        <begin position="46"/>
        <end position="108"/>
    </location>
</feature>
<sequence>MAKSIRSKAKRKLRAVKREKIAAKERLKLLAIQEEEEGIKMIQDVVESGDKGEKIPASSGDVDETMDAVSENQSVIKAKKKKPKKTSKSGSGKNVKRLKKKRKNKYKW</sequence>
<comment type="caution">
    <text evidence="4">The sequence shown here is derived from an EMBL/GenBank/DDBJ whole genome shotgun (WGS) entry which is preliminary data.</text>
</comment>
<dbReference type="Pfam" id="PF10169">
    <property type="entry name" value="LLPH"/>
    <property type="match status" value="1"/>
</dbReference>
<dbReference type="Proteomes" id="UP001152795">
    <property type="component" value="Unassembled WGS sequence"/>
</dbReference>
<evidence type="ECO:0000256" key="1">
    <source>
        <dbReference type="ARBA" id="ARBA00034118"/>
    </source>
</evidence>